<dbReference type="GO" id="GO:0016740">
    <property type="term" value="F:transferase activity"/>
    <property type="evidence" value="ECO:0007669"/>
    <property type="project" value="UniProtKB-KW"/>
</dbReference>
<sequence length="522" mass="60197">MFGFRKRKGTSSLPISPLRVFYIFLVLLWLVVFLAVFSSSRANEDQNPQQQQQQQHEEKHEKEAEQKDQNPQQQQQEQLIGSITLDLHRITDPVNELVADETFLQLHHGIYRVMSPLMDGSGDFIKFAFKTECRPAALWHGQQGWTEVAFHTFQQLFYEDAREGLIYPKAGLARGVVLAITEKQLEKVVHRDHCGELNEKMIISLEEVLGGGKKLLRGENRMGNQGNINATVLLIGVALTWEDSYDDAVYPSTSVYAPYFTVPPISVKMNFKDIHRFELYEISDVMVFDYLLHNPDRYLKNWFKDKATRTHTILMDNGWAFAGPKFDSSICEVESILLSCPSPLRAWVSRKRSIWRCKQLNTLDNDDDDINNNNNNNNGMNNNTIAKSSKPNVLKWCRFRPDTLVALNRTRSHWHNESYPKGAISKRWLDKLYSDILIAFLLYTYGSDTNHHGFNMALARYVKKGCSLPPSHSHQNPELISRYLLQLLEAGLMARMDRLALHAEKCLQKYGETYVYGFDVKE</sequence>
<organism evidence="3 4">
    <name type="scientific">Trypanosoma theileri</name>
    <dbReference type="NCBI Taxonomy" id="67003"/>
    <lineage>
        <taxon>Eukaryota</taxon>
        <taxon>Discoba</taxon>
        <taxon>Euglenozoa</taxon>
        <taxon>Kinetoplastea</taxon>
        <taxon>Metakinetoplastina</taxon>
        <taxon>Trypanosomatida</taxon>
        <taxon>Trypanosomatidae</taxon>
        <taxon>Trypanosoma</taxon>
    </lineage>
</organism>
<dbReference type="EMBL" id="NBCO01000011">
    <property type="protein sequence ID" value="ORC89665.1"/>
    <property type="molecule type" value="Genomic_DNA"/>
</dbReference>
<evidence type="ECO:0000256" key="1">
    <source>
        <dbReference type="SAM" id="MobiDB-lite"/>
    </source>
</evidence>
<dbReference type="AlphaFoldDB" id="A0A1X0NYA5"/>
<evidence type="ECO:0000313" key="4">
    <source>
        <dbReference type="Proteomes" id="UP000192257"/>
    </source>
</evidence>
<keyword evidence="3" id="KW-0808">Transferase</keyword>
<dbReference type="VEuPathDB" id="TriTrypDB:TM35_000111990"/>
<dbReference type="GeneID" id="39984688"/>
<accession>A0A1X0NYA5</accession>
<feature type="compositionally biased region" description="Low complexity" evidence="1">
    <location>
        <begin position="45"/>
        <end position="54"/>
    </location>
</feature>
<keyword evidence="2" id="KW-1133">Transmembrane helix</keyword>
<dbReference type="Proteomes" id="UP000192257">
    <property type="component" value="Unassembled WGS sequence"/>
</dbReference>
<keyword evidence="2" id="KW-0812">Transmembrane</keyword>
<evidence type="ECO:0000313" key="3">
    <source>
        <dbReference type="EMBL" id="ORC89665.1"/>
    </source>
</evidence>
<protein>
    <submittedName>
        <fullName evidence="3">Putative glycogenin glucosyltransferase</fullName>
    </submittedName>
</protein>
<keyword evidence="2" id="KW-0472">Membrane</keyword>
<comment type="caution">
    <text evidence="3">The sequence shown here is derived from an EMBL/GenBank/DDBJ whole genome shotgun (WGS) entry which is preliminary data.</text>
</comment>
<feature type="compositionally biased region" description="Basic and acidic residues" evidence="1">
    <location>
        <begin position="55"/>
        <end position="68"/>
    </location>
</feature>
<name>A0A1X0NYA5_9TRYP</name>
<dbReference type="RefSeq" id="XP_028883731.1">
    <property type="nucleotide sequence ID" value="XM_029024908.1"/>
</dbReference>
<feature type="transmembrane region" description="Helical" evidence="2">
    <location>
        <begin position="20"/>
        <end position="38"/>
    </location>
</feature>
<reference evidence="3 4" key="1">
    <citation type="submission" date="2017-03" db="EMBL/GenBank/DDBJ databases">
        <title>An alternative strategy for trypanosome survival in the mammalian bloodstream revealed through genome and transcriptome analysis of the ubiquitous bovine parasite Trypanosoma (Megatrypanum) theileri.</title>
        <authorList>
            <person name="Kelly S."/>
            <person name="Ivens A."/>
            <person name="Mott A."/>
            <person name="O'Neill E."/>
            <person name="Emms D."/>
            <person name="Macleod O."/>
            <person name="Voorheis P."/>
            <person name="Matthews J."/>
            <person name="Matthews K."/>
            <person name="Carrington M."/>
        </authorList>
    </citation>
    <scope>NUCLEOTIDE SEQUENCE [LARGE SCALE GENOMIC DNA]</scope>
    <source>
        <strain evidence="3">Edinburgh</strain>
    </source>
</reference>
<feature type="region of interest" description="Disordered" evidence="1">
    <location>
        <begin position="45"/>
        <end position="75"/>
    </location>
</feature>
<evidence type="ECO:0000256" key="2">
    <source>
        <dbReference type="SAM" id="Phobius"/>
    </source>
</evidence>
<proteinExistence type="predicted"/>
<gene>
    <name evidence="3" type="ORF">TM35_000111990</name>
</gene>
<keyword evidence="4" id="KW-1185">Reference proteome</keyword>
<dbReference type="OrthoDB" id="238968at2759"/>